<gene>
    <name evidence="3" type="ordered locus">Bathy13g02400</name>
</gene>
<dbReference type="PANTHER" id="PTHR33591">
    <property type="entry name" value="BETA-CAROTENE ISOMERASE D27"/>
    <property type="match status" value="1"/>
</dbReference>
<dbReference type="Pfam" id="PF13225">
    <property type="entry name" value="D27-like_C"/>
    <property type="match status" value="1"/>
</dbReference>
<dbReference type="InterPro" id="IPR025114">
    <property type="entry name" value="D27-like_C"/>
</dbReference>
<accession>K8EM18</accession>
<dbReference type="OrthoDB" id="416096at2759"/>
<dbReference type="eggNOG" id="ENOG502R5D2">
    <property type="taxonomic scope" value="Eukaryota"/>
</dbReference>
<dbReference type="EMBL" id="FO082266">
    <property type="protein sequence ID" value="CCO19287.1"/>
    <property type="molecule type" value="Genomic_DNA"/>
</dbReference>
<feature type="compositionally biased region" description="Basic and acidic residues" evidence="1">
    <location>
        <begin position="83"/>
        <end position="95"/>
    </location>
</feature>
<keyword evidence="4" id="KW-1185">Reference proteome</keyword>
<feature type="compositionally biased region" description="Gly residues" evidence="1">
    <location>
        <begin position="44"/>
        <end position="53"/>
    </location>
</feature>
<dbReference type="STRING" id="41875.K8EM18"/>
<evidence type="ECO:0000259" key="2">
    <source>
        <dbReference type="Pfam" id="PF13225"/>
    </source>
</evidence>
<dbReference type="InterPro" id="IPR038938">
    <property type="entry name" value="D27-like"/>
</dbReference>
<dbReference type="Proteomes" id="UP000198341">
    <property type="component" value="Chromosome 13"/>
</dbReference>
<proteinExistence type="predicted"/>
<dbReference type="GeneID" id="19012192"/>
<organism evidence="3 4">
    <name type="scientific">Bathycoccus prasinos</name>
    <dbReference type="NCBI Taxonomy" id="41875"/>
    <lineage>
        <taxon>Eukaryota</taxon>
        <taxon>Viridiplantae</taxon>
        <taxon>Chlorophyta</taxon>
        <taxon>Mamiellophyceae</taxon>
        <taxon>Mamiellales</taxon>
        <taxon>Bathycoccaceae</taxon>
        <taxon>Bathycoccus</taxon>
    </lineage>
</organism>
<sequence length="350" mass="38458">MLPRAVSSSSPFFSSPRRRVKSSTASSRSRAKVLPRNVSSSSTEGGGGKGGGSEAASISGKERRRWITPKPRSEEEENGEENVDGKKENQKDERKEDSYLDEALISLFASRLAKFLNEGEEEEEEEDFFNEEKRGVDFKRDVANRCVRAVARTASEEEQRMFGLAIIESFIPTKVAKAFGWFLRLFPDWFARRHAAFVTPLILPWLVGDAEVNDVPLEARARGSFEESKVPANAFEAVFAGTKSQQEGYKQGVLVKRCRVLEESGCVSVCKNVCKIPTETFFTEKVGLPVTLIPNYETLECQFCYGRVADGTEGEEAGGCYVGCLASGTKSCGVDNNSGSDSSNESGSEL</sequence>
<evidence type="ECO:0000313" key="4">
    <source>
        <dbReference type="Proteomes" id="UP000198341"/>
    </source>
</evidence>
<dbReference type="PANTHER" id="PTHR33591:SF2">
    <property type="entry name" value="BETA-CAROTENE ISOMERASE D27"/>
    <property type="match status" value="1"/>
</dbReference>
<feature type="compositionally biased region" description="Low complexity" evidence="1">
    <location>
        <begin position="1"/>
        <end position="15"/>
    </location>
</feature>
<evidence type="ECO:0000256" key="1">
    <source>
        <dbReference type="SAM" id="MobiDB-lite"/>
    </source>
</evidence>
<feature type="domain" description="Beta-carotene isomerase D27-like C-terminal" evidence="2">
    <location>
        <begin position="205"/>
        <end position="310"/>
    </location>
</feature>
<reference evidence="3 4" key="1">
    <citation type="submission" date="2011-10" db="EMBL/GenBank/DDBJ databases">
        <authorList>
            <person name="Genoscope - CEA"/>
        </authorList>
    </citation>
    <scope>NUCLEOTIDE SEQUENCE [LARGE SCALE GENOMIC DNA]</scope>
    <source>
        <strain evidence="3 4">RCC 1105</strain>
    </source>
</reference>
<dbReference type="AlphaFoldDB" id="K8EM18"/>
<name>K8EM18_9CHLO</name>
<dbReference type="KEGG" id="bpg:Bathy13g02400"/>
<dbReference type="GO" id="GO:0005506">
    <property type="term" value="F:iron ion binding"/>
    <property type="evidence" value="ECO:0007669"/>
    <property type="project" value="InterPro"/>
</dbReference>
<protein>
    <recommendedName>
        <fullName evidence="2">Beta-carotene isomerase D27-like C-terminal domain-containing protein</fullName>
    </recommendedName>
</protein>
<dbReference type="RefSeq" id="XP_007509484.1">
    <property type="nucleotide sequence ID" value="XM_007509422.1"/>
</dbReference>
<evidence type="ECO:0000313" key="3">
    <source>
        <dbReference type="EMBL" id="CCO19287.1"/>
    </source>
</evidence>
<feature type="region of interest" description="Disordered" evidence="1">
    <location>
        <begin position="1"/>
        <end position="95"/>
    </location>
</feature>